<dbReference type="InterPro" id="IPR013216">
    <property type="entry name" value="Methyltransf_11"/>
</dbReference>
<evidence type="ECO:0000259" key="1">
    <source>
        <dbReference type="Pfam" id="PF08241"/>
    </source>
</evidence>
<proteinExistence type="predicted"/>
<name>A0A8J4AY19_9CHLO</name>
<dbReference type="InterPro" id="IPR029063">
    <property type="entry name" value="SAM-dependent_MTases_sf"/>
</dbReference>
<dbReference type="AlphaFoldDB" id="A0A8J4AY19"/>
<evidence type="ECO:0000313" key="2">
    <source>
        <dbReference type="EMBL" id="GIL47872.1"/>
    </source>
</evidence>
<dbReference type="InterPro" id="IPR050508">
    <property type="entry name" value="Methyltransf_Superfamily"/>
</dbReference>
<protein>
    <recommendedName>
        <fullName evidence="1">Methyltransferase type 11 domain-containing protein</fullName>
    </recommendedName>
</protein>
<feature type="domain" description="Methyltransferase type 11" evidence="1">
    <location>
        <begin position="196"/>
        <end position="303"/>
    </location>
</feature>
<dbReference type="SUPFAM" id="SSF53335">
    <property type="entry name" value="S-adenosyl-L-methionine-dependent methyltransferases"/>
    <property type="match status" value="1"/>
</dbReference>
<dbReference type="Pfam" id="PF08241">
    <property type="entry name" value="Methyltransf_11"/>
    <property type="match status" value="1"/>
</dbReference>
<keyword evidence="3" id="KW-1185">Reference proteome</keyword>
<accession>A0A8J4AY19</accession>
<dbReference type="Proteomes" id="UP000747399">
    <property type="component" value="Unassembled WGS sequence"/>
</dbReference>
<dbReference type="PANTHER" id="PTHR42912:SF80">
    <property type="entry name" value="METHYLTRANSFERASE DOMAIN-CONTAINING PROTEIN"/>
    <property type="match status" value="1"/>
</dbReference>
<sequence length="368" mass="41541">MSTQMTRSGSMAQLPSCSTRYVFASRPAQRKGFIVRAEAMTSSSVRDKPAWTGDSLVSKVVNWAIDTPPLYNSMKFFAKQAMKTSAESRGVSWDRHVAEMEKRKEIEVIKSELENPDLSYPDYYLKPFHAYETGNLEWLAAFEVQPATYAMAIRTFKDKVEWSGVQCFVELRSRITNTIKSYQARHGLPPPTFIADMGCSTGMSTIWLSEQFPEASITGLDLSPYFLAVAEWERRHRAATSPASKRSAPITYVHGLAEQSPFAEASLDLVNFNFVIHECPQAAIESFVRESLRVLRPGGMVAFVDNNPKSATLQNLPPVLFTLMKSTEPWSDEYYSFDLEAAMRDVGFREVVTVETDHRHRCVMGIRP</sequence>
<dbReference type="PANTHER" id="PTHR42912">
    <property type="entry name" value="METHYLTRANSFERASE"/>
    <property type="match status" value="1"/>
</dbReference>
<dbReference type="CDD" id="cd02440">
    <property type="entry name" value="AdoMet_MTases"/>
    <property type="match status" value="1"/>
</dbReference>
<gene>
    <name evidence="2" type="ORF">Vafri_4507</name>
</gene>
<comment type="caution">
    <text evidence="2">The sequence shown here is derived from an EMBL/GenBank/DDBJ whole genome shotgun (WGS) entry which is preliminary data.</text>
</comment>
<dbReference type="GO" id="GO:0008757">
    <property type="term" value="F:S-adenosylmethionine-dependent methyltransferase activity"/>
    <property type="evidence" value="ECO:0007669"/>
    <property type="project" value="InterPro"/>
</dbReference>
<dbReference type="EMBL" id="BNCO01000005">
    <property type="protein sequence ID" value="GIL47872.1"/>
    <property type="molecule type" value="Genomic_DNA"/>
</dbReference>
<reference evidence="2" key="1">
    <citation type="journal article" date="2021" name="Proc. Natl. Acad. Sci. U.S.A.">
        <title>Three genomes in the algal genus Volvox reveal the fate of a haploid sex-determining region after a transition to homothallism.</title>
        <authorList>
            <person name="Yamamoto K."/>
            <person name="Hamaji T."/>
            <person name="Kawai-Toyooka H."/>
            <person name="Matsuzaki R."/>
            <person name="Takahashi F."/>
            <person name="Nishimura Y."/>
            <person name="Kawachi M."/>
            <person name="Noguchi H."/>
            <person name="Minakuchi Y."/>
            <person name="Umen J.G."/>
            <person name="Toyoda A."/>
            <person name="Nozaki H."/>
        </authorList>
    </citation>
    <scope>NUCLEOTIDE SEQUENCE</scope>
    <source>
        <strain evidence="2">NIES-3780</strain>
    </source>
</reference>
<organism evidence="2 3">
    <name type="scientific">Volvox africanus</name>
    <dbReference type="NCBI Taxonomy" id="51714"/>
    <lineage>
        <taxon>Eukaryota</taxon>
        <taxon>Viridiplantae</taxon>
        <taxon>Chlorophyta</taxon>
        <taxon>core chlorophytes</taxon>
        <taxon>Chlorophyceae</taxon>
        <taxon>CS clade</taxon>
        <taxon>Chlamydomonadales</taxon>
        <taxon>Volvocaceae</taxon>
        <taxon>Volvox</taxon>
    </lineage>
</organism>
<dbReference type="Gene3D" id="3.40.50.150">
    <property type="entry name" value="Vaccinia Virus protein VP39"/>
    <property type="match status" value="1"/>
</dbReference>
<evidence type="ECO:0000313" key="3">
    <source>
        <dbReference type="Proteomes" id="UP000747399"/>
    </source>
</evidence>